<dbReference type="Pfam" id="PF02661">
    <property type="entry name" value="Fic"/>
    <property type="match status" value="1"/>
</dbReference>
<evidence type="ECO:0000256" key="3">
    <source>
        <dbReference type="PIRSR" id="PIRSR640198-2"/>
    </source>
</evidence>
<feature type="binding site" evidence="1">
    <location>
        <position position="69"/>
    </location>
    <ligand>
        <name>ATP</name>
        <dbReference type="ChEBI" id="CHEBI:30616"/>
    </ligand>
</feature>
<keyword evidence="1" id="KW-0067">ATP-binding</keyword>
<evidence type="ECO:0000259" key="4">
    <source>
        <dbReference type="PROSITE" id="PS51459"/>
    </source>
</evidence>
<dbReference type="InterPro" id="IPR040198">
    <property type="entry name" value="Fido_containing"/>
</dbReference>
<organism evidence="5 6">
    <name type="scientific">Boudabousia marimammalium</name>
    <dbReference type="NCBI Taxonomy" id="156892"/>
    <lineage>
        <taxon>Bacteria</taxon>
        <taxon>Bacillati</taxon>
        <taxon>Actinomycetota</taxon>
        <taxon>Actinomycetes</taxon>
        <taxon>Actinomycetales</taxon>
        <taxon>Actinomycetaceae</taxon>
        <taxon>Boudabousia</taxon>
    </lineage>
</organism>
<dbReference type="InterPro" id="IPR036388">
    <property type="entry name" value="WH-like_DNA-bd_sf"/>
</dbReference>
<dbReference type="Gene3D" id="1.10.10.10">
    <property type="entry name" value="Winged helix-like DNA-binding domain superfamily/Winged helix DNA-binding domain"/>
    <property type="match status" value="1"/>
</dbReference>
<accession>A0A1Q5PL50</accession>
<feature type="binding site" evidence="1">
    <location>
        <position position="196"/>
    </location>
    <ligand>
        <name>ATP</name>
        <dbReference type="ChEBI" id="CHEBI:30616"/>
    </ligand>
</feature>
<feature type="binding site" evidence="1">
    <location>
        <position position="238"/>
    </location>
    <ligand>
        <name>ATP</name>
        <dbReference type="ChEBI" id="CHEBI:30616"/>
    </ligand>
</feature>
<comment type="caution">
    <text evidence="5">The sequence shown here is derived from an EMBL/GenBank/DDBJ whole genome shotgun (WGS) entry which is preliminary data.</text>
</comment>
<dbReference type="RefSeq" id="WP_075361936.1">
    <property type="nucleotide sequence ID" value="NZ_MPDM01000007.1"/>
</dbReference>
<feature type="binding site" evidence="1">
    <location>
        <begin position="201"/>
        <end position="207"/>
    </location>
    <ligand>
        <name>ATP</name>
        <dbReference type="ChEBI" id="CHEBI:30616"/>
    </ligand>
</feature>
<sequence>MWNGPESPYQELPGLPPAVDLATPRILSALIEPRAALAALNQACKQLPNPALLINLIPLLEAQSSSEIENIVTTRDELFRAANLEELSQISPAAREALRYRAALRAGFESILDRPLTARTAAHVCSEILGREVQVRSGTGTYIGNARTQKRIYTPPEGKGVLESKLSDWEKFIHQSEELDPLIVMALAHYQFEAIHPFSDGNGRTGRILNLLALKELSLLDMPVLYLSGYLVRHKNDYYRLLSAVTAEQKWEEWLVYMFKAVEQTAKWTLQLIEELLELQENFEQKIREYDSSLPAADLTKLAFTQPYLRASTVMDYCGVSRPTATKRLKSLATAGVLTSEKMGRNTIYLNQSLLQLVFSTSVD</sequence>
<feature type="binding site" evidence="3">
    <location>
        <begin position="200"/>
        <end position="207"/>
    </location>
    <ligand>
        <name>ATP</name>
        <dbReference type="ChEBI" id="CHEBI:30616"/>
    </ligand>
</feature>
<gene>
    <name evidence="5" type="ORF">BM477_06780</name>
</gene>
<proteinExistence type="predicted"/>
<dbReference type="Gene3D" id="1.10.3290.10">
    <property type="entry name" value="Fido-like domain"/>
    <property type="match status" value="1"/>
</dbReference>
<dbReference type="SUPFAM" id="SSF46785">
    <property type="entry name" value="Winged helix' DNA-binding domain"/>
    <property type="match status" value="1"/>
</dbReference>
<dbReference type="PROSITE" id="PS51459">
    <property type="entry name" value="FIDO"/>
    <property type="match status" value="1"/>
</dbReference>
<dbReference type="InterPro" id="IPR048770">
    <property type="entry name" value="SoFic-like_C"/>
</dbReference>
<dbReference type="SUPFAM" id="SSF140931">
    <property type="entry name" value="Fic-like"/>
    <property type="match status" value="1"/>
</dbReference>
<evidence type="ECO:0000313" key="5">
    <source>
        <dbReference type="EMBL" id="OKL47365.1"/>
    </source>
</evidence>
<dbReference type="OrthoDB" id="9813719at2"/>
<reference evidence="6" key="1">
    <citation type="submission" date="2016-11" db="EMBL/GenBank/DDBJ databases">
        <title>Actinomyces gypaetusis sp. nov. isolated from Gypaetus barbatus in Qinghai Tibet Plateau China.</title>
        <authorList>
            <person name="Meng X."/>
        </authorList>
    </citation>
    <scope>NUCLEOTIDE SEQUENCE [LARGE SCALE GENOMIC DNA]</scope>
    <source>
        <strain evidence="6">DSM 15383</strain>
    </source>
</reference>
<dbReference type="Pfam" id="PF21248">
    <property type="entry name" value="SoFic-like_C"/>
    <property type="match status" value="1"/>
</dbReference>
<evidence type="ECO:0000313" key="6">
    <source>
        <dbReference type="Proteomes" id="UP000186465"/>
    </source>
</evidence>
<dbReference type="STRING" id="156892.BM477_06780"/>
<name>A0A1Q5PL50_9ACTO</name>
<dbReference type="PANTHER" id="PTHR13504:SF35">
    <property type="entry name" value="PROTEIN ADENYLYLTRANSFERASE SOFIC"/>
    <property type="match status" value="1"/>
</dbReference>
<keyword evidence="6" id="KW-1185">Reference proteome</keyword>
<dbReference type="InterPro" id="IPR025758">
    <property type="entry name" value="Fic/DOC_N"/>
</dbReference>
<dbReference type="InterPro" id="IPR036597">
    <property type="entry name" value="Fido-like_dom_sf"/>
</dbReference>
<evidence type="ECO:0000256" key="2">
    <source>
        <dbReference type="PIRSR" id="PIRSR640198-1"/>
    </source>
</evidence>
<dbReference type="InterPro" id="IPR026287">
    <property type="entry name" value="SoFic-like"/>
</dbReference>
<dbReference type="InterPro" id="IPR036390">
    <property type="entry name" value="WH_DNA-bd_sf"/>
</dbReference>
<feature type="active site" evidence="2">
    <location>
        <position position="196"/>
    </location>
</feature>
<dbReference type="GO" id="GO:0005524">
    <property type="term" value="F:ATP binding"/>
    <property type="evidence" value="ECO:0007669"/>
    <property type="project" value="UniProtKB-KW"/>
</dbReference>
<dbReference type="PIRSF" id="PIRSF038925">
    <property type="entry name" value="AMP-prot_trans"/>
    <property type="match status" value="1"/>
</dbReference>
<dbReference type="InterPro" id="IPR003812">
    <property type="entry name" value="Fido"/>
</dbReference>
<dbReference type="AlphaFoldDB" id="A0A1Q5PL50"/>
<dbReference type="EMBL" id="MPDM01000007">
    <property type="protein sequence ID" value="OKL47365.1"/>
    <property type="molecule type" value="Genomic_DNA"/>
</dbReference>
<dbReference type="Proteomes" id="UP000186465">
    <property type="component" value="Unassembled WGS sequence"/>
</dbReference>
<protein>
    <submittedName>
        <fullName evidence="5">Addiction module protein</fullName>
    </submittedName>
</protein>
<dbReference type="PANTHER" id="PTHR13504">
    <property type="entry name" value="FIDO DOMAIN-CONTAINING PROTEIN DDB_G0283145"/>
    <property type="match status" value="1"/>
</dbReference>
<evidence type="ECO:0000256" key="1">
    <source>
        <dbReference type="PIRSR" id="PIRSR038925-1"/>
    </source>
</evidence>
<dbReference type="Pfam" id="PF13784">
    <property type="entry name" value="Fic_N"/>
    <property type="match status" value="1"/>
</dbReference>
<keyword evidence="1" id="KW-0547">Nucleotide-binding</keyword>
<feature type="domain" description="Fido" evidence="4">
    <location>
        <begin position="112"/>
        <end position="260"/>
    </location>
</feature>